<dbReference type="EMBL" id="RRYP01000183">
    <property type="protein sequence ID" value="TNV87862.1"/>
    <property type="molecule type" value="Genomic_DNA"/>
</dbReference>
<evidence type="ECO:0000313" key="3">
    <source>
        <dbReference type="Proteomes" id="UP000785679"/>
    </source>
</evidence>
<comment type="caution">
    <text evidence="2">The sequence shown here is derived from an EMBL/GenBank/DDBJ whole genome shotgun (WGS) entry which is preliminary data.</text>
</comment>
<sequence length="130" mass="15419">MTHNDRLNVLRGPQFKNGIESENHGSESFDTMQIFFNYQELYSQRIWSEVVTTIIDTFTIFGDNYYSITLVLFLAFLFFDLFALFFLRARLMDQMREDIFESRGILNLIPNQAIENNKQEVESIIKKLKN</sequence>
<evidence type="ECO:0000256" key="1">
    <source>
        <dbReference type="SAM" id="Phobius"/>
    </source>
</evidence>
<dbReference type="AlphaFoldDB" id="A0A8J8P4D8"/>
<gene>
    <name evidence="2" type="ORF">FGO68_gene14418</name>
</gene>
<proteinExistence type="predicted"/>
<keyword evidence="1" id="KW-0812">Transmembrane</keyword>
<keyword evidence="1" id="KW-0472">Membrane</keyword>
<name>A0A8J8P4D8_HALGN</name>
<evidence type="ECO:0000313" key="2">
    <source>
        <dbReference type="EMBL" id="TNV87862.1"/>
    </source>
</evidence>
<keyword evidence="1" id="KW-1133">Transmembrane helix</keyword>
<reference evidence="2" key="1">
    <citation type="submission" date="2019-06" db="EMBL/GenBank/DDBJ databases">
        <authorList>
            <person name="Zheng W."/>
        </authorList>
    </citation>
    <scope>NUCLEOTIDE SEQUENCE</scope>
    <source>
        <strain evidence="2">QDHG01</strain>
    </source>
</reference>
<protein>
    <submittedName>
        <fullName evidence="2">Uncharacterized protein</fullName>
    </submittedName>
</protein>
<accession>A0A8J8P4D8</accession>
<dbReference type="Proteomes" id="UP000785679">
    <property type="component" value="Unassembled WGS sequence"/>
</dbReference>
<keyword evidence="3" id="KW-1185">Reference proteome</keyword>
<organism evidence="2 3">
    <name type="scientific">Halteria grandinella</name>
    <dbReference type="NCBI Taxonomy" id="5974"/>
    <lineage>
        <taxon>Eukaryota</taxon>
        <taxon>Sar</taxon>
        <taxon>Alveolata</taxon>
        <taxon>Ciliophora</taxon>
        <taxon>Intramacronucleata</taxon>
        <taxon>Spirotrichea</taxon>
        <taxon>Stichotrichia</taxon>
        <taxon>Sporadotrichida</taxon>
        <taxon>Halteriidae</taxon>
        <taxon>Halteria</taxon>
    </lineage>
</organism>
<feature type="transmembrane region" description="Helical" evidence="1">
    <location>
        <begin position="65"/>
        <end position="87"/>
    </location>
</feature>